<dbReference type="PANTHER" id="PTHR43819">
    <property type="entry name" value="ARCHAEAL-TYPE GLUTAMATE SYNTHASE [NADPH]"/>
    <property type="match status" value="1"/>
</dbReference>
<dbReference type="InterPro" id="IPR027283">
    <property type="entry name" value="YerD"/>
</dbReference>
<sequence>MNNPLPTRYWCFAIALAACAAGIVFWSAGGIWPWIAVIAGALSLIGIWDLTQQRHTLRRNYPITAHGRYLMESVRPMLRQYVVEGDNDEVPFSHDQRSIVYQRAKQAQETRPFGSELNLYAGNYEWINHSVLPAEIDDHDFRVPIGGTQCSQPYSASIFNISAMSFGSLSPNAIRALNEGARRGNFYHDTGEGSLSSYHRENGGDVVWELGSGYFGACERAGVFSEEKFVKRAVLDQVKMIEIKLSQGAKPGHGGVLPGVKVTREIAETRGVPEGEDCISPARHSAFDTPEGLLRFVARLRELSGGKPTGFKLAIGHPWEWFGIAKAMLSTGIRPDFIVVDGGEGGTGAAPMEFIDHVGVPMREGLMLVHNTLVGLNLRDDIRIGAAGKIITAFDIARTLALGADWCNAARGFMFALGCIQSQTCHTDTCPTGVATQDPRRWSALRVPDKAERVKNFHQNTLRALKEMIAAAGLKHPGELGPEHIIRRVSGKEIRSLGSLYAFVSPGALIDGLPHHAVFQRFWESARADSFAPPAGIAELRWSKMI</sequence>
<evidence type="ECO:0000313" key="5">
    <source>
        <dbReference type="EMBL" id="SFN60767.1"/>
    </source>
</evidence>
<evidence type="ECO:0000259" key="4">
    <source>
        <dbReference type="Pfam" id="PF01645"/>
    </source>
</evidence>
<dbReference type="SUPFAM" id="SSF51395">
    <property type="entry name" value="FMN-linked oxidoreductases"/>
    <property type="match status" value="1"/>
</dbReference>
<dbReference type="AlphaFoldDB" id="A0A1I5AEB0"/>
<keyword evidence="3" id="KW-0812">Transmembrane</keyword>
<dbReference type="EMBL" id="FOVF01000036">
    <property type="protein sequence ID" value="SFN60767.1"/>
    <property type="molecule type" value="Genomic_DNA"/>
</dbReference>
<dbReference type="InterPro" id="IPR024188">
    <property type="entry name" value="GltB"/>
</dbReference>
<dbReference type="InterPro" id="IPR013785">
    <property type="entry name" value="Aldolase_TIM"/>
</dbReference>
<evidence type="ECO:0000256" key="3">
    <source>
        <dbReference type="SAM" id="Phobius"/>
    </source>
</evidence>
<dbReference type="Pfam" id="PF01645">
    <property type="entry name" value="Glu_synthase"/>
    <property type="match status" value="1"/>
</dbReference>
<keyword evidence="3" id="KW-0472">Membrane</keyword>
<name>A0A1I5AEB0_9GAMM</name>
<comment type="similarity">
    <text evidence="1 2">Belongs to the glutamate synthase family.</text>
</comment>
<dbReference type="Proteomes" id="UP000198575">
    <property type="component" value="Unassembled WGS sequence"/>
</dbReference>
<dbReference type="PIRSF" id="PIRSF500060">
    <property type="entry name" value="UCP500060"/>
    <property type="match status" value="1"/>
</dbReference>
<dbReference type="STRING" id="578942.SAMN05216289_13625"/>
<feature type="domain" description="Glutamate synthase" evidence="4">
    <location>
        <begin position="156"/>
        <end position="474"/>
    </location>
</feature>
<protein>
    <submittedName>
        <fullName evidence="5">Glutamate synthase domain-containing protein 2</fullName>
    </submittedName>
</protein>
<dbReference type="FunFam" id="3.20.20.70:FF:000156">
    <property type="entry name" value="Glutamate synthase domain protein"/>
    <property type="match status" value="1"/>
</dbReference>
<dbReference type="GO" id="GO:0015930">
    <property type="term" value="F:glutamate synthase activity"/>
    <property type="evidence" value="ECO:0007669"/>
    <property type="project" value="InterPro"/>
</dbReference>
<evidence type="ECO:0000256" key="2">
    <source>
        <dbReference type="PIRNR" id="PIRNR006429"/>
    </source>
</evidence>
<dbReference type="GO" id="GO:0006537">
    <property type="term" value="P:glutamate biosynthetic process"/>
    <property type="evidence" value="ECO:0007669"/>
    <property type="project" value="InterPro"/>
</dbReference>
<dbReference type="InterPro" id="IPR002932">
    <property type="entry name" value="Glu_synthdom"/>
</dbReference>
<organism evidence="5 6">
    <name type="scientific">Dokdonella immobilis</name>
    <dbReference type="NCBI Taxonomy" id="578942"/>
    <lineage>
        <taxon>Bacteria</taxon>
        <taxon>Pseudomonadati</taxon>
        <taxon>Pseudomonadota</taxon>
        <taxon>Gammaproteobacteria</taxon>
        <taxon>Lysobacterales</taxon>
        <taxon>Rhodanobacteraceae</taxon>
        <taxon>Dokdonella</taxon>
    </lineage>
</organism>
<proteinExistence type="inferred from homology"/>
<dbReference type="RefSeq" id="WP_425429639.1">
    <property type="nucleotide sequence ID" value="NZ_FOVF01000036.1"/>
</dbReference>
<dbReference type="Gene3D" id="3.20.20.70">
    <property type="entry name" value="Aldolase class I"/>
    <property type="match status" value="1"/>
</dbReference>
<reference evidence="5 6" key="1">
    <citation type="submission" date="2016-10" db="EMBL/GenBank/DDBJ databases">
        <authorList>
            <person name="de Groot N.N."/>
        </authorList>
    </citation>
    <scope>NUCLEOTIDE SEQUENCE [LARGE SCALE GENOMIC DNA]</scope>
    <source>
        <strain evidence="5 6">CGMCC 1.7659</strain>
    </source>
</reference>
<feature type="transmembrane region" description="Helical" evidence="3">
    <location>
        <begin position="7"/>
        <end position="25"/>
    </location>
</feature>
<dbReference type="PIRSF" id="PIRSF006429">
    <property type="entry name" value="GOGAT_lg_2"/>
    <property type="match status" value="1"/>
</dbReference>
<evidence type="ECO:0000256" key="1">
    <source>
        <dbReference type="ARBA" id="ARBA00009716"/>
    </source>
</evidence>
<dbReference type="PANTHER" id="PTHR43819:SF1">
    <property type="entry name" value="ARCHAEAL-TYPE GLUTAMATE SYNTHASE [NADPH]"/>
    <property type="match status" value="1"/>
</dbReference>
<dbReference type="CDD" id="cd02808">
    <property type="entry name" value="GltS_FMN"/>
    <property type="match status" value="1"/>
</dbReference>
<keyword evidence="3" id="KW-1133">Transmembrane helix</keyword>
<gene>
    <name evidence="5" type="ORF">SAMN05216289_13625</name>
</gene>
<accession>A0A1I5AEB0</accession>
<evidence type="ECO:0000313" key="6">
    <source>
        <dbReference type="Proteomes" id="UP000198575"/>
    </source>
</evidence>
<keyword evidence="6" id="KW-1185">Reference proteome</keyword>